<dbReference type="OrthoDB" id="2863801at2759"/>
<dbReference type="Proteomes" id="UP000053424">
    <property type="component" value="Unassembled WGS sequence"/>
</dbReference>
<dbReference type="AlphaFoldDB" id="A0A0C2XRN9"/>
<keyword evidence="3" id="KW-1185">Reference proteome</keyword>
<reference evidence="2 3" key="1">
    <citation type="submission" date="2014-04" db="EMBL/GenBank/DDBJ databases">
        <authorList>
            <consortium name="DOE Joint Genome Institute"/>
            <person name="Kuo A."/>
            <person name="Gay G."/>
            <person name="Dore J."/>
            <person name="Kohler A."/>
            <person name="Nagy L.G."/>
            <person name="Floudas D."/>
            <person name="Copeland A."/>
            <person name="Barry K.W."/>
            <person name="Cichocki N."/>
            <person name="Veneault-Fourrey C."/>
            <person name="LaButti K."/>
            <person name="Lindquist E.A."/>
            <person name="Lipzen A."/>
            <person name="Lundell T."/>
            <person name="Morin E."/>
            <person name="Murat C."/>
            <person name="Sun H."/>
            <person name="Tunlid A."/>
            <person name="Henrissat B."/>
            <person name="Grigoriev I.V."/>
            <person name="Hibbett D.S."/>
            <person name="Martin F."/>
            <person name="Nordberg H.P."/>
            <person name="Cantor M.N."/>
            <person name="Hua S.X."/>
        </authorList>
    </citation>
    <scope>NUCLEOTIDE SEQUENCE [LARGE SCALE GENOMIC DNA]</scope>
    <source>
        <strain evidence="3">h7</strain>
    </source>
</reference>
<evidence type="ECO:0000259" key="1">
    <source>
        <dbReference type="Pfam" id="PF12937"/>
    </source>
</evidence>
<name>A0A0C2XRN9_HEBCY</name>
<protein>
    <recommendedName>
        <fullName evidence="1">F-box domain-containing protein</fullName>
    </recommendedName>
</protein>
<dbReference type="InterPro" id="IPR001810">
    <property type="entry name" value="F-box_dom"/>
</dbReference>
<reference evidence="3" key="2">
    <citation type="submission" date="2015-01" db="EMBL/GenBank/DDBJ databases">
        <title>Evolutionary Origins and Diversification of the Mycorrhizal Mutualists.</title>
        <authorList>
            <consortium name="DOE Joint Genome Institute"/>
            <consortium name="Mycorrhizal Genomics Consortium"/>
            <person name="Kohler A."/>
            <person name="Kuo A."/>
            <person name="Nagy L.G."/>
            <person name="Floudas D."/>
            <person name="Copeland A."/>
            <person name="Barry K.W."/>
            <person name="Cichocki N."/>
            <person name="Veneault-Fourrey C."/>
            <person name="LaButti K."/>
            <person name="Lindquist E.A."/>
            <person name="Lipzen A."/>
            <person name="Lundell T."/>
            <person name="Morin E."/>
            <person name="Murat C."/>
            <person name="Riley R."/>
            <person name="Ohm R."/>
            <person name="Sun H."/>
            <person name="Tunlid A."/>
            <person name="Henrissat B."/>
            <person name="Grigoriev I.V."/>
            <person name="Hibbett D.S."/>
            <person name="Martin F."/>
        </authorList>
    </citation>
    <scope>NUCLEOTIDE SEQUENCE [LARGE SCALE GENOMIC DNA]</scope>
    <source>
        <strain evidence="3">h7</strain>
    </source>
</reference>
<sequence length="555" mass="63531">MVPAGTELSISQLVEALQWRLRNIDRAEASTCVDPDELENSSKLLRLIDAGKDIVDQIQDLYNSSQPANRLPLEILAQIFKAVQIRKNLVIFPPKSLGTDVKRANQWLRVTHVCRYWRRAALSTASLWTNIVISLRVTGYEGLTRWFLKNSGPSILVSWDMLLQVEIDKRRYAGREFSDSFIDVFSANCHRFESLVIRAFSEFPVRISSRSPHARLVQSIEQMSPLPVHLKRLCLPFYPNMLSGKAGEEINGSTIDRYGSQSMKTNHFTHFALLDQRNPITLDVFLDFLRSSPALESLWIEESGPVVCKGDIREITDTIIMPNLRCVRYKDSSFPRNGVASIFYWLLTLIRLPEDAAVYLTSPSISKALEQSQEMYQALSPFFERVSRVQIFQETDCPELLFHNDGLYVKIPETGYLYQAEDGPYSHVETIVFEDSRFHCMPARLRRFLKPFVNLLRMDLLWEYPYEFHCNPLLETFNTNGPDQPPICPQLQEVGIRLKKRHLKGGEAVPVAMTRADTGGTYMINQEEYRGPDKSRVFSGCTLNEIFQLGIASDS</sequence>
<feature type="domain" description="F-box" evidence="1">
    <location>
        <begin position="69"/>
        <end position="133"/>
    </location>
</feature>
<dbReference type="EMBL" id="KN831783">
    <property type="protein sequence ID" value="KIM40353.1"/>
    <property type="molecule type" value="Genomic_DNA"/>
</dbReference>
<gene>
    <name evidence="2" type="ORF">M413DRAFT_28835</name>
</gene>
<evidence type="ECO:0000313" key="3">
    <source>
        <dbReference type="Proteomes" id="UP000053424"/>
    </source>
</evidence>
<dbReference type="Gene3D" id="1.20.1280.50">
    <property type="match status" value="1"/>
</dbReference>
<organism evidence="2 3">
    <name type="scientific">Hebeloma cylindrosporum</name>
    <dbReference type="NCBI Taxonomy" id="76867"/>
    <lineage>
        <taxon>Eukaryota</taxon>
        <taxon>Fungi</taxon>
        <taxon>Dikarya</taxon>
        <taxon>Basidiomycota</taxon>
        <taxon>Agaricomycotina</taxon>
        <taxon>Agaricomycetes</taxon>
        <taxon>Agaricomycetidae</taxon>
        <taxon>Agaricales</taxon>
        <taxon>Agaricineae</taxon>
        <taxon>Hymenogastraceae</taxon>
        <taxon>Hebeloma</taxon>
    </lineage>
</organism>
<dbReference type="HOGENOM" id="CLU_490945_0_0_1"/>
<evidence type="ECO:0000313" key="2">
    <source>
        <dbReference type="EMBL" id="KIM40353.1"/>
    </source>
</evidence>
<accession>A0A0C2XRN9</accession>
<dbReference type="Pfam" id="PF12937">
    <property type="entry name" value="F-box-like"/>
    <property type="match status" value="1"/>
</dbReference>
<proteinExistence type="predicted"/>